<dbReference type="EMBL" id="DXBD01000045">
    <property type="protein sequence ID" value="HIZ68053.1"/>
    <property type="molecule type" value="Genomic_DNA"/>
</dbReference>
<dbReference type="Proteomes" id="UP000824058">
    <property type="component" value="Unassembled WGS sequence"/>
</dbReference>
<proteinExistence type="predicted"/>
<organism evidence="1 2">
    <name type="scientific">Candidatus Streptococcus faecavium</name>
    <dbReference type="NCBI Taxonomy" id="2838763"/>
    <lineage>
        <taxon>Bacteria</taxon>
        <taxon>Bacillati</taxon>
        <taxon>Bacillota</taxon>
        <taxon>Bacilli</taxon>
        <taxon>Lactobacillales</taxon>
        <taxon>Streptococcaceae</taxon>
        <taxon>Streptococcus</taxon>
    </lineage>
</organism>
<accession>A0A9D2FV73</accession>
<protein>
    <submittedName>
        <fullName evidence="1">Uncharacterized protein</fullName>
    </submittedName>
</protein>
<name>A0A9D2FV73_9STRE</name>
<dbReference type="AlphaFoldDB" id="A0A9D2FV73"/>
<comment type="caution">
    <text evidence="1">The sequence shown here is derived from an EMBL/GenBank/DDBJ whole genome shotgun (WGS) entry which is preliminary data.</text>
</comment>
<reference evidence="1" key="2">
    <citation type="submission" date="2021-04" db="EMBL/GenBank/DDBJ databases">
        <authorList>
            <person name="Gilroy R."/>
        </authorList>
    </citation>
    <scope>NUCLEOTIDE SEQUENCE</scope>
    <source>
        <strain evidence="1">ChiBcolR9-63</strain>
    </source>
</reference>
<gene>
    <name evidence="1" type="ORF">H9965_06355</name>
</gene>
<evidence type="ECO:0000313" key="2">
    <source>
        <dbReference type="Proteomes" id="UP000824058"/>
    </source>
</evidence>
<sequence length="71" mass="8125">MIEKVILDIFSHKYPRVPQYRLHYFATLFAANTLATIKWQLTKPDECSVEEVAAIIQLAMTSGLESILLDK</sequence>
<evidence type="ECO:0000313" key="1">
    <source>
        <dbReference type="EMBL" id="HIZ68053.1"/>
    </source>
</evidence>
<reference evidence="1" key="1">
    <citation type="journal article" date="2021" name="PeerJ">
        <title>Extensive microbial diversity within the chicken gut microbiome revealed by metagenomics and culture.</title>
        <authorList>
            <person name="Gilroy R."/>
            <person name="Ravi A."/>
            <person name="Getino M."/>
            <person name="Pursley I."/>
            <person name="Horton D.L."/>
            <person name="Alikhan N.F."/>
            <person name="Baker D."/>
            <person name="Gharbi K."/>
            <person name="Hall N."/>
            <person name="Watson M."/>
            <person name="Adriaenssens E.M."/>
            <person name="Foster-Nyarko E."/>
            <person name="Jarju S."/>
            <person name="Secka A."/>
            <person name="Antonio M."/>
            <person name="Oren A."/>
            <person name="Chaudhuri R.R."/>
            <person name="La Ragione R."/>
            <person name="Hildebrand F."/>
            <person name="Pallen M.J."/>
        </authorList>
    </citation>
    <scope>NUCLEOTIDE SEQUENCE</scope>
    <source>
        <strain evidence="1">ChiBcolR9-63</strain>
    </source>
</reference>